<dbReference type="OrthoDB" id="46996at2759"/>
<protein>
    <submittedName>
        <fullName evidence="2">Uncharacterized protein</fullName>
    </submittedName>
</protein>
<evidence type="ECO:0000313" key="1">
    <source>
        <dbReference type="EMBL" id="KAG7337430.1"/>
    </source>
</evidence>
<gene>
    <name evidence="2" type="ORF">IV203_002567</name>
    <name evidence="1" type="ORF">IV203_002693</name>
    <name evidence="3" type="ORF">IV203_034510</name>
</gene>
<evidence type="ECO:0000313" key="4">
    <source>
        <dbReference type="Proteomes" id="UP000693970"/>
    </source>
</evidence>
<dbReference type="EMBL" id="JAGRRH010000033">
    <property type="protein sequence ID" value="KAG7339514.1"/>
    <property type="molecule type" value="Genomic_DNA"/>
</dbReference>
<organism evidence="2 4">
    <name type="scientific">Nitzschia inconspicua</name>
    <dbReference type="NCBI Taxonomy" id="303405"/>
    <lineage>
        <taxon>Eukaryota</taxon>
        <taxon>Sar</taxon>
        <taxon>Stramenopiles</taxon>
        <taxon>Ochrophyta</taxon>
        <taxon>Bacillariophyta</taxon>
        <taxon>Bacillariophyceae</taxon>
        <taxon>Bacillariophycidae</taxon>
        <taxon>Bacillariales</taxon>
        <taxon>Bacillariaceae</taxon>
        <taxon>Nitzschia</taxon>
    </lineage>
</organism>
<accession>A0A9K3K969</accession>
<comment type="caution">
    <text evidence="2">The sequence shown here is derived from an EMBL/GenBank/DDBJ whole genome shotgun (WGS) entry which is preliminary data.</text>
</comment>
<dbReference type="Proteomes" id="UP000693970">
    <property type="component" value="Unassembled WGS sequence"/>
</dbReference>
<dbReference type="AlphaFoldDB" id="A0A9K3K969"/>
<sequence>MMSEEDATPVIKPTDAIEMLAFWSEPIDLWPSSPALLGNLGSCSNSSKSSESSTKSVRFSTVEVREYPITIGDNLSVADGVPHTIEWDYLPDETRKMNVNQYERKRPIQQRRQGESLILDSQTRERRLRSVGYTTQDFLDAIRAREVALRTLYQ</sequence>
<evidence type="ECO:0000313" key="3">
    <source>
        <dbReference type="EMBL" id="KAG7359412.1"/>
    </source>
</evidence>
<reference evidence="2" key="2">
    <citation type="submission" date="2021-04" db="EMBL/GenBank/DDBJ databases">
        <authorList>
            <person name="Podell S."/>
        </authorList>
    </citation>
    <scope>NUCLEOTIDE SEQUENCE</scope>
    <source>
        <strain evidence="2">Hildebrandi</strain>
    </source>
</reference>
<dbReference type="EMBL" id="JAGRRH010000084">
    <property type="protein sequence ID" value="KAG7337430.1"/>
    <property type="molecule type" value="Genomic_DNA"/>
</dbReference>
<dbReference type="EMBL" id="JAGRRH010000013">
    <property type="protein sequence ID" value="KAG7359412.1"/>
    <property type="molecule type" value="Genomic_DNA"/>
</dbReference>
<reference evidence="2" key="1">
    <citation type="journal article" date="2021" name="Sci. Rep.">
        <title>Diploid genomic architecture of Nitzschia inconspicua, an elite biomass production diatom.</title>
        <authorList>
            <person name="Oliver A."/>
            <person name="Podell S."/>
            <person name="Pinowska A."/>
            <person name="Traller J.C."/>
            <person name="Smith S.R."/>
            <person name="McClure R."/>
            <person name="Beliaev A."/>
            <person name="Bohutskyi P."/>
            <person name="Hill E.A."/>
            <person name="Rabines A."/>
            <person name="Zheng H."/>
            <person name="Allen L.Z."/>
            <person name="Kuo A."/>
            <person name="Grigoriev I.V."/>
            <person name="Allen A.E."/>
            <person name="Hazlebeck D."/>
            <person name="Allen E.E."/>
        </authorList>
    </citation>
    <scope>NUCLEOTIDE SEQUENCE</scope>
    <source>
        <strain evidence="2">Hildebrandi</strain>
    </source>
</reference>
<proteinExistence type="predicted"/>
<evidence type="ECO:0000313" key="2">
    <source>
        <dbReference type="EMBL" id="KAG7339514.1"/>
    </source>
</evidence>
<name>A0A9K3K969_9STRA</name>
<keyword evidence="4" id="KW-1185">Reference proteome</keyword>